<dbReference type="Proteomes" id="UP001181355">
    <property type="component" value="Chromosome"/>
</dbReference>
<name>A0ABY9RH68_9BURK</name>
<keyword evidence="1" id="KW-1133">Transmembrane helix</keyword>
<reference evidence="2" key="1">
    <citation type="submission" date="2023-09" db="EMBL/GenBank/DDBJ databases">
        <title>Undibacterium sp. 20NA77.5 isolated from freshwater.</title>
        <authorList>
            <person name="Le V."/>
            <person name="Ko S.-R."/>
            <person name="Ahn C.-Y."/>
            <person name="Oh H.-M."/>
        </authorList>
    </citation>
    <scope>NUCLEOTIDE SEQUENCE</scope>
    <source>
        <strain evidence="2">20NA77.5</strain>
    </source>
</reference>
<sequence length="175" mass="19881">MSLVSGLDSGLVSSLGQTRQVRLRHTLVRLGFSFGFGFIALLSTQTASAQMLTQTNRDIGKGYLLQESQQVNVPGRWHSDRRNHFLYYGKRYVCQCTFYSISEQGRFVIFQTVGNKAVMLFDAKLNQVSTLKKLAEEKVKEVSWDAKTEWRATVVQNLADDKTKTTKLTLPHKDK</sequence>
<evidence type="ECO:0000256" key="1">
    <source>
        <dbReference type="SAM" id="Phobius"/>
    </source>
</evidence>
<dbReference type="RefSeq" id="WP_309482063.1">
    <property type="nucleotide sequence ID" value="NZ_CP133720.1"/>
</dbReference>
<feature type="transmembrane region" description="Helical" evidence="1">
    <location>
        <begin position="27"/>
        <end position="47"/>
    </location>
</feature>
<evidence type="ECO:0000313" key="2">
    <source>
        <dbReference type="EMBL" id="WMW80571.1"/>
    </source>
</evidence>
<keyword evidence="3" id="KW-1185">Reference proteome</keyword>
<organism evidence="2 3">
    <name type="scientific">Undibacterium cyanobacteriorum</name>
    <dbReference type="NCBI Taxonomy" id="3073561"/>
    <lineage>
        <taxon>Bacteria</taxon>
        <taxon>Pseudomonadati</taxon>
        <taxon>Pseudomonadota</taxon>
        <taxon>Betaproteobacteria</taxon>
        <taxon>Burkholderiales</taxon>
        <taxon>Oxalobacteraceae</taxon>
        <taxon>Undibacterium</taxon>
    </lineage>
</organism>
<accession>A0ABY9RH68</accession>
<gene>
    <name evidence="2" type="ORF">RF679_18320</name>
</gene>
<proteinExistence type="predicted"/>
<keyword evidence="1" id="KW-0472">Membrane</keyword>
<dbReference type="EMBL" id="CP133720">
    <property type="protein sequence ID" value="WMW80571.1"/>
    <property type="molecule type" value="Genomic_DNA"/>
</dbReference>
<protein>
    <submittedName>
        <fullName evidence="2">Uncharacterized protein</fullName>
    </submittedName>
</protein>
<evidence type="ECO:0000313" key="3">
    <source>
        <dbReference type="Proteomes" id="UP001181355"/>
    </source>
</evidence>
<keyword evidence="1" id="KW-0812">Transmembrane</keyword>